<reference evidence="3" key="1">
    <citation type="journal article" date="2019" name="Int. J. Syst. Evol. Microbiol.">
        <title>The Global Catalogue of Microorganisms (GCM) 10K type strain sequencing project: providing services to taxonomists for standard genome sequencing and annotation.</title>
        <authorList>
            <consortium name="The Broad Institute Genomics Platform"/>
            <consortium name="The Broad Institute Genome Sequencing Center for Infectious Disease"/>
            <person name="Wu L."/>
            <person name="Ma J."/>
        </authorList>
    </citation>
    <scope>NUCLEOTIDE SEQUENCE [LARGE SCALE GENOMIC DNA]</scope>
    <source>
        <strain evidence="3">CGMCC 1.15790</strain>
    </source>
</reference>
<comment type="caution">
    <text evidence="2">The sequence shown here is derived from an EMBL/GenBank/DDBJ whole genome shotgun (WGS) entry which is preliminary data.</text>
</comment>
<dbReference type="RefSeq" id="WP_270898412.1">
    <property type="nucleotide sequence ID" value="NZ_JBHSPF010000004.1"/>
</dbReference>
<dbReference type="Proteomes" id="UP001596143">
    <property type="component" value="Unassembled WGS sequence"/>
</dbReference>
<sequence>MITKRVGIAVWVRSKKQIRQLRKYGVIHHVSKRFNYVILYCNQDDAEKTVKQLRLLPFIEKVELSKKPEVKTEFKKPLHPRERFDYNIGI</sequence>
<proteinExistence type="predicted"/>
<dbReference type="Pfam" id="PF09902">
    <property type="entry name" value="DUF2129"/>
    <property type="match status" value="1"/>
</dbReference>
<keyword evidence="3" id="KW-1185">Reference proteome</keyword>
<keyword evidence="1" id="KW-0963">Cytoplasm</keyword>
<protein>
    <submittedName>
        <fullName evidence="2">YlbG family protein</fullName>
    </submittedName>
</protein>
<evidence type="ECO:0000313" key="3">
    <source>
        <dbReference type="Proteomes" id="UP001596143"/>
    </source>
</evidence>
<accession>A0ABW0U3X3</accession>
<gene>
    <name evidence="2" type="ORF">ACFPTR_00680</name>
</gene>
<evidence type="ECO:0000313" key="2">
    <source>
        <dbReference type="EMBL" id="MFC5627410.1"/>
    </source>
</evidence>
<dbReference type="PIRSF" id="PIRSF031653">
    <property type="entry name" value="UCP031653"/>
    <property type="match status" value="1"/>
</dbReference>
<organism evidence="2 3">
    <name type="scientific">Aliibacillus thermotolerans</name>
    <dbReference type="NCBI Taxonomy" id="1834418"/>
    <lineage>
        <taxon>Bacteria</taxon>
        <taxon>Bacillati</taxon>
        <taxon>Bacillota</taxon>
        <taxon>Bacilli</taxon>
        <taxon>Bacillales</taxon>
        <taxon>Bacillaceae</taxon>
        <taxon>Aliibacillus</taxon>
    </lineage>
</organism>
<name>A0ABW0U3X3_9BACI</name>
<evidence type="ECO:0000256" key="1">
    <source>
        <dbReference type="ARBA" id="ARBA00022490"/>
    </source>
</evidence>
<dbReference type="EMBL" id="JBHSPF010000004">
    <property type="protein sequence ID" value="MFC5627410.1"/>
    <property type="molecule type" value="Genomic_DNA"/>
</dbReference>
<dbReference type="InterPro" id="IPR016979">
    <property type="entry name" value="DUF2129"/>
</dbReference>